<dbReference type="SMART" id="SM00320">
    <property type="entry name" value="WD40"/>
    <property type="match status" value="7"/>
</dbReference>
<sequence length="337" mass="36150">MQLTKHWAAQLDDYVIDLEWSPDGTLLAAASAAGTVQLFATADGAKGAPLSGHEDGANALAWRPDGRALASGGQDGKVKFWDPLAGQHTGTYDFGGAWVEHLAWRPGGAAKPVLAASAGKKLALIGADGALVHAFRDAPKTISALAWQPAGGCLAAAYFGGVCLWDADDHVVQKEFPYTNGIHALVWSPDNRWLVSGNQDPSVHLWLPEQDQEFHMSGYEGKVRHLSFDRAGRWLATSGGRDACLWDCEGEGPEGREPQMYPHDAPVCAVAFQRQHGLLATGSDDGVLMLWSPERKQPLRATVRMPSAAAKMAWSPDDRYLAIGTAQGVVYVLNCTE</sequence>
<comment type="caution">
    <text evidence="1">The sequence shown here is derived from an EMBL/GenBank/DDBJ whole genome shotgun (WGS) entry which is preliminary data.</text>
</comment>
<dbReference type="PANTHER" id="PTHR19879:SF9">
    <property type="entry name" value="TRANSCRIPTION INITIATION FACTOR TFIID SUBUNIT 5"/>
    <property type="match status" value="1"/>
</dbReference>
<dbReference type="PROSITE" id="PS50082">
    <property type="entry name" value="WD_REPEATS_2"/>
    <property type="match status" value="3"/>
</dbReference>
<organism evidence="1">
    <name type="scientific">mine drainage metagenome</name>
    <dbReference type="NCBI Taxonomy" id="410659"/>
    <lineage>
        <taxon>unclassified sequences</taxon>
        <taxon>metagenomes</taxon>
        <taxon>ecological metagenomes</taxon>
    </lineage>
</organism>
<evidence type="ECO:0000313" key="1">
    <source>
        <dbReference type="EMBL" id="OIR18959.1"/>
    </source>
</evidence>
<dbReference type="InterPro" id="IPR036322">
    <property type="entry name" value="WD40_repeat_dom_sf"/>
</dbReference>
<dbReference type="InterPro" id="IPR015943">
    <property type="entry name" value="WD40/YVTN_repeat-like_dom_sf"/>
</dbReference>
<protein>
    <submittedName>
        <fullName evidence="1">WD domain, G-beta repeat</fullName>
    </submittedName>
</protein>
<dbReference type="EMBL" id="MLJW01000002">
    <property type="protein sequence ID" value="OIR18959.1"/>
    <property type="molecule type" value="Genomic_DNA"/>
</dbReference>
<gene>
    <name evidence="1" type="ORF">GALL_13020</name>
</gene>
<dbReference type="Pfam" id="PF00400">
    <property type="entry name" value="WD40"/>
    <property type="match status" value="5"/>
</dbReference>
<dbReference type="AlphaFoldDB" id="A0A1J5TDI8"/>
<dbReference type="PANTHER" id="PTHR19879">
    <property type="entry name" value="TRANSCRIPTION INITIATION FACTOR TFIID"/>
    <property type="match status" value="1"/>
</dbReference>
<dbReference type="PROSITE" id="PS50294">
    <property type="entry name" value="WD_REPEATS_REGION"/>
    <property type="match status" value="3"/>
</dbReference>
<reference evidence="1" key="1">
    <citation type="submission" date="2016-10" db="EMBL/GenBank/DDBJ databases">
        <title>Sequence of Gallionella enrichment culture.</title>
        <authorList>
            <person name="Poehlein A."/>
            <person name="Muehling M."/>
            <person name="Daniel R."/>
        </authorList>
    </citation>
    <scope>NUCLEOTIDE SEQUENCE</scope>
</reference>
<dbReference type="Gene3D" id="2.130.10.10">
    <property type="entry name" value="YVTN repeat-like/Quinoprotein amine dehydrogenase"/>
    <property type="match status" value="2"/>
</dbReference>
<dbReference type="InterPro" id="IPR001680">
    <property type="entry name" value="WD40_rpt"/>
</dbReference>
<name>A0A1J5TDI8_9ZZZZ</name>
<accession>A0A1J5TDI8</accession>
<dbReference type="SUPFAM" id="SSF50978">
    <property type="entry name" value="WD40 repeat-like"/>
    <property type="match status" value="1"/>
</dbReference>
<proteinExistence type="predicted"/>